<dbReference type="Pfam" id="PF20256">
    <property type="entry name" value="MoCoBD_2"/>
    <property type="match status" value="1"/>
</dbReference>
<dbReference type="PROSITE" id="PS00197">
    <property type="entry name" value="2FE2S_FER_1"/>
    <property type="match status" value="1"/>
</dbReference>
<evidence type="ECO:0000256" key="1">
    <source>
        <dbReference type="ARBA" id="ARBA00006849"/>
    </source>
</evidence>
<dbReference type="InterPro" id="IPR046867">
    <property type="entry name" value="AldOxase/xan_DH_MoCoBD2"/>
</dbReference>
<dbReference type="InterPro" id="IPR036856">
    <property type="entry name" value="Ald_Oxase/Xan_DH_a/b_sf"/>
</dbReference>
<accession>A0A6F8ZE37</accession>
<dbReference type="PANTHER" id="PTHR11908:SF157">
    <property type="entry name" value="XANTHINE DEHYDROGENASE SUBUNIT D-RELATED"/>
    <property type="match status" value="1"/>
</dbReference>
<dbReference type="Gene3D" id="3.90.1170.50">
    <property type="entry name" value="Aldehyde oxidase/xanthine dehydrogenase, a/b hammerhead"/>
    <property type="match status" value="1"/>
</dbReference>
<dbReference type="Pfam" id="PF01799">
    <property type="entry name" value="Fer2_2"/>
    <property type="match status" value="1"/>
</dbReference>
<dbReference type="SUPFAM" id="SSF54292">
    <property type="entry name" value="2Fe-2S ferredoxin-like"/>
    <property type="match status" value="1"/>
</dbReference>
<dbReference type="InterPro" id="IPR036884">
    <property type="entry name" value="2Fe-2S-bd_dom_sf"/>
</dbReference>
<evidence type="ECO:0000256" key="3">
    <source>
        <dbReference type="ARBA" id="ARBA00023002"/>
    </source>
</evidence>
<dbReference type="InterPro" id="IPR008274">
    <property type="entry name" value="AldOxase/xan_DH_MoCoBD1"/>
</dbReference>
<protein>
    <submittedName>
        <fullName evidence="6">Xanthine dehydrogenase, molybdenum binding subunit</fullName>
        <ecNumber evidence="6">1.17.1.4</ecNumber>
    </submittedName>
</protein>
<dbReference type="InterPro" id="IPR006058">
    <property type="entry name" value="2Fe2S_fd_BS"/>
</dbReference>
<evidence type="ECO:0000313" key="6">
    <source>
        <dbReference type="EMBL" id="CAB1127930.1"/>
    </source>
</evidence>
<feature type="domain" description="2Fe-2S ferredoxin-type" evidence="5">
    <location>
        <begin position="3"/>
        <end position="76"/>
    </location>
</feature>
<dbReference type="EC" id="1.17.1.4" evidence="6"/>
<evidence type="ECO:0000256" key="4">
    <source>
        <dbReference type="ARBA" id="ARBA00023004"/>
    </source>
</evidence>
<dbReference type="InterPro" id="IPR016208">
    <property type="entry name" value="Ald_Oxase/xanthine_DH-like"/>
</dbReference>
<organism evidence="6 7">
    <name type="scientific">Candidatus Hydrogenisulfobacillus filiaventi</name>
    <dbReference type="NCBI Taxonomy" id="2707344"/>
    <lineage>
        <taxon>Bacteria</taxon>
        <taxon>Bacillati</taxon>
        <taxon>Bacillota</taxon>
        <taxon>Clostridia</taxon>
        <taxon>Eubacteriales</taxon>
        <taxon>Clostridiales Family XVII. Incertae Sedis</taxon>
        <taxon>Candidatus Hydrogenisulfobacillus</taxon>
    </lineage>
</organism>
<dbReference type="Gene3D" id="1.10.150.120">
    <property type="entry name" value="[2Fe-2S]-binding domain"/>
    <property type="match status" value="1"/>
</dbReference>
<dbReference type="KEGG" id="hfv:R50_0424"/>
<dbReference type="CDD" id="cd00207">
    <property type="entry name" value="fer2"/>
    <property type="match status" value="1"/>
</dbReference>
<dbReference type="GO" id="GO:0004854">
    <property type="term" value="F:xanthine dehydrogenase activity"/>
    <property type="evidence" value="ECO:0007669"/>
    <property type="project" value="UniProtKB-EC"/>
</dbReference>
<dbReference type="GO" id="GO:0005506">
    <property type="term" value="F:iron ion binding"/>
    <property type="evidence" value="ECO:0007669"/>
    <property type="project" value="InterPro"/>
</dbReference>
<dbReference type="InterPro" id="IPR000674">
    <property type="entry name" value="Ald_Oxase/Xan_DH_a/b"/>
</dbReference>
<comment type="similarity">
    <text evidence="1">Belongs to the xanthine dehydrogenase family.</text>
</comment>
<sequence>MDERITLRVNGRTLEAAPGRLLLDVLREAGFTAVKNGCGSGDCGACTVLVDDKPRLACTTRAGQVAGREVVTPEGLPPAEREPIAAALVAEGAVQCGFCTPGISMRLAARLRDPRPYQPGEEVRLLRPHLCRCTGYLPLLEAARKLLTGAPLPALEEAGGIGARLPRYRARERVFGEVPYVADLTAPGLLHGALRLAGVARGRLVALDLEPARALPGVRAVVAAPDVPGSRYVGLLHDDWPVFVAVGEEIRAVGDVLAAVAAESEEAARAAAEAIRAVIEPLPPLTTPEAALAPGAPRLHPGGNLLARTAFVRGDPEAALARAAVVLEEHFETPAQEHAFLEPEACLAVPGADGTLEVYSPGQGAFEERRQLARALGMEPEQVRVRLVPSGGAFGGKEDLSVQAQTALLALVTGRPVRTVLTRRQSILLHPKRHAMHLHYTVAADREGHLLLVRARIVGDTGAYASVGEKVLERAATHAAGPYRTEAVDVEALTVYTNNPPAGAFRGFGVPQAAFAIEGMLDRLAERLGLPAAEIRARNLVAPGDPLPQGQRVGPEAVLWHQVLERARAVMGDHPRAGLALAFKNVGLGMGAPDTGRVDLEVTPDGSGVVILGGASEMGQGVSTVLQQMVAEETGLAPRLLTVVLGDTARCPDGGMTTASRQTYFGGKAARAAARRLAADLAARGGDLKALAGRRYPGEFRGETVPLGSDGPQHVAYGFAAHVVFLDAAGQVERVHAVHAVGRAVNPLQLEGQITGAVAQGLGFALWEDLGLEEGVPRHDRLARLGLVRADRMPAVEVEVLESGDPGADPIGVGEIALIPLAPALAQARRRRGEAWARRLPLPDPDGR</sequence>
<dbReference type="SUPFAM" id="SSF47741">
    <property type="entry name" value="CO dehydrogenase ISP C-domain like"/>
    <property type="match status" value="1"/>
</dbReference>
<keyword evidence="7" id="KW-1185">Reference proteome</keyword>
<dbReference type="Proteomes" id="UP000503399">
    <property type="component" value="Chromosome"/>
</dbReference>
<dbReference type="Pfam" id="PF01315">
    <property type="entry name" value="Ald_Xan_dh_C"/>
    <property type="match status" value="1"/>
</dbReference>
<dbReference type="Pfam" id="PF00111">
    <property type="entry name" value="Fer2"/>
    <property type="match status" value="1"/>
</dbReference>
<reference evidence="6 7" key="1">
    <citation type="submission" date="2020-02" db="EMBL/GenBank/DDBJ databases">
        <authorList>
            <person name="Hogendoorn C."/>
        </authorList>
    </citation>
    <scope>NUCLEOTIDE SEQUENCE [LARGE SCALE GENOMIC DNA]</scope>
    <source>
        <strain evidence="6">R501</strain>
    </source>
</reference>
<dbReference type="InterPro" id="IPR002888">
    <property type="entry name" value="2Fe-2S-bd"/>
</dbReference>
<name>A0A6F8ZE37_9FIRM</name>
<dbReference type="SUPFAM" id="SSF56003">
    <property type="entry name" value="Molybdenum cofactor-binding domain"/>
    <property type="match status" value="1"/>
</dbReference>
<gene>
    <name evidence="6" type="ORF">R50_0424</name>
</gene>
<dbReference type="InterPro" id="IPR001041">
    <property type="entry name" value="2Fe-2S_ferredoxin-type"/>
</dbReference>
<dbReference type="PROSITE" id="PS51085">
    <property type="entry name" value="2FE2S_FER_2"/>
    <property type="match status" value="1"/>
</dbReference>
<dbReference type="PANTHER" id="PTHR11908">
    <property type="entry name" value="XANTHINE DEHYDROGENASE"/>
    <property type="match status" value="1"/>
</dbReference>
<dbReference type="Gene3D" id="3.10.20.30">
    <property type="match status" value="1"/>
</dbReference>
<proteinExistence type="inferred from homology"/>
<evidence type="ECO:0000259" key="5">
    <source>
        <dbReference type="PROSITE" id="PS51085"/>
    </source>
</evidence>
<dbReference type="SMART" id="SM01008">
    <property type="entry name" value="Ald_Xan_dh_C"/>
    <property type="match status" value="1"/>
</dbReference>
<dbReference type="Pfam" id="PF02738">
    <property type="entry name" value="MoCoBD_1"/>
    <property type="match status" value="1"/>
</dbReference>
<dbReference type="InterPro" id="IPR037165">
    <property type="entry name" value="AldOxase/xan_DH_Mopterin-bd_sf"/>
</dbReference>
<dbReference type="AlphaFoldDB" id="A0A6F8ZE37"/>
<keyword evidence="4" id="KW-0408">Iron</keyword>
<dbReference type="NCBIfam" id="TIGR03311">
    <property type="entry name" value="Se_dep_XDH"/>
    <property type="match status" value="1"/>
</dbReference>
<dbReference type="SUPFAM" id="SSF54665">
    <property type="entry name" value="CO dehydrogenase molybdoprotein N-domain-like"/>
    <property type="match status" value="1"/>
</dbReference>
<dbReference type="InterPro" id="IPR012675">
    <property type="entry name" value="Beta-grasp_dom_sf"/>
</dbReference>
<dbReference type="InterPro" id="IPR017697">
    <property type="entry name" value="Xdh"/>
</dbReference>
<dbReference type="GO" id="GO:0051537">
    <property type="term" value="F:2 iron, 2 sulfur cluster binding"/>
    <property type="evidence" value="ECO:0007669"/>
    <property type="project" value="InterPro"/>
</dbReference>
<keyword evidence="2" id="KW-0479">Metal-binding</keyword>
<dbReference type="InterPro" id="IPR036010">
    <property type="entry name" value="2Fe-2S_ferredoxin-like_sf"/>
</dbReference>
<evidence type="ECO:0000313" key="7">
    <source>
        <dbReference type="Proteomes" id="UP000503399"/>
    </source>
</evidence>
<evidence type="ECO:0000256" key="2">
    <source>
        <dbReference type="ARBA" id="ARBA00022723"/>
    </source>
</evidence>
<dbReference type="Gene3D" id="3.30.365.10">
    <property type="entry name" value="Aldehyde oxidase/xanthine dehydrogenase, molybdopterin binding domain"/>
    <property type="match status" value="4"/>
</dbReference>
<keyword evidence="3 6" id="KW-0560">Oxidoreductase</keyword>
<dbReference type="EMBL" id="LR778114">
    <property type="protein sequence ID" value="CAB1127930.1"/>
    <property type="molecule type" value="Genomic_DNA"/>
</dbReference>